<dbReference type="AlphaFoldDB" id="A0A9C9EPT0"/>
<organism evidence="1 2">
    <name type="scientific">candidate division WOR-3 bacterium</name>
    <dbReference type="NCBI Taxonomy" id="2052148"/>
    <lineage>
        <taxon>Bacteria</taxon>
        <taxon>Bacteria division WOR-3</taxon>
    </lineage>
</organism>
<evidence type="ECO:0000313" key="2">
    <source>
        <dbReference type="Proteomes" id="UP000885826"/>
    </source>
</evidence>
<dbReference type="Proteomes" id="UP000885826">
    <property type="component" value="Unassembled WGS sequence"/>
</dbReference>
<dbReference type="InterPro" id="IPR019657">
    <property type="entry name" value="ComFB"/>
</dbReference>
<reference evidence="1" key="1">
    <citation type="journal article" date="2020" name="mSystems">
        <title>Genome- and Community-Level Interaction Insights into Carbon Utilization and Element Cycling Functions of Hydrothermarchaeota in Hydrothermal Sediment.</title>
        <authorList>
            <person name="Zhou Z."/>
            <person name="Liu Y."/>
            <person name="Xu W."/>
            <person name="Pan J."/>
            <person name="Luo Z.H."/>
            <person name="Li M."/>
        </authorList>
    </citation>
    <scope>NUCLEOTIDE SEQUENCE</scope>
    <source>
        <strain evidence="1">HyVt-388</strain>
    </source>
</reference>
<protein>
    <submittedName>
        <fullName evidence="1">Competence protein</fullName>
    </submittedName>
</protein>
<accession>A0A9C9EPT0</accession>
<proteinExistence type="predicted"/>
<comment type="caution">
    <text evidence="1">The sequence shown here is derived from an EMBL/GenBank/DDBJ whole genome shotgun (WGS) entry which is preliminary data.</text>
</comment>
<dbReference type="Pfam" id="PF10719">
    <property type="entry name" value="ComFB"/>
    <property type="match status" value="1"/>
</dbReference>
<sequence>MEEKKYENYIEKIVREELKKLYEKDETLCKCDKCFQDIMTLTLNNLPPMYVSSDVGHIVTMYNLTKDQLQAQVMVELLKAVEQVKKSPKH</sequence>
<name>A0A9C9EPT0_UNCW3</name>
<dbReference type="EMBL" id="DRIG01000111">
    <property type="protein sequence ID" value="HEC79612.1"/>
    <property type="molecule type" value="Genomic_DNA"/>
</dbReference>
<evidence type="ECO:0000313" key="1">
    <source>
        <dbReference type="EMBL" id="HEC79612.1"/>
    </source>
</evidence>
<gene>
    <name evidence="1" type="ORF">ENI34_10840</name>
</gene>